<dbReference type="EMBL" id="RCHD01000016">
    <property type="protein sequence ID" value="RLL35436.1"/>
    <property type="molecule type" value="Genomic_DNA"/>
</dbReference>
<reference evidence="2 3" key="1">
    <citation type="submission" date="2018-09" db="EMBL/GenBank/DDBJ databases">
        <title>The draft genome of Acinetobacter sp. strains.</title>
        <authorList>
            <person name="Qin J."/>
            <person name="Feng Y."/>
            <person name="Zong Z."/>
        </authorList>
    </citation>
    <scope>NUCLEOTIDE SEQUENCE [LARGE SCALE GENOMIC DNA]</scope>
    <source>
        <strain evidence="2 3">WCHAc060003</strain>
    </source>
</reference>
<protein>
    <submittedName>
        <fullName evidence="2">Uncharacterized protein</fullName>
    </submittedName>
</protein>
<organism evidence="2 3">
    <name type="scientific">Acinetobacter cumulans</name>
    <dbReference type="NCBI Taxonomy" id="2136182"/>
    <lineage>
        <taxon>Bacteria</taxon>
        <taxon>Pseudomonadati</taxon>
        <taxon>Pseudomonadota</taxon>
        <taxon>Gammaproteobacteria</taxon>
        <taxon>Moraxellales</taxon>
        <taxon>Moraxellaceae</taxon>
        <taxon>Acinetobacter</taxon>
    </lineage>
</organism>
<keyword evidence="1" id="KW-0175">Coiled coil</keyword>
<evidence type="ECO:0000313" key="3">
    <source>
        <dbReference type="Proteomes" id="UP000267166"/>
    </source>
</evidence>
<name>A0A498D493_9GAMM</name>
<proteinExistence type="predicted"/>
<dbReference type="Proteomes" id="UP000267166">
    <property type="component" value="Unassembled WGS sequence"/>
</dbReference>
<evidence type="ECO:0000313" key="2">
    <source>
        <dbReference type="EMBL" id="RLL35436.1"/>
    </source>
</evidence>
<comment type="caution">
    <text evidence="2">The sequence shown here is derived from an EMBL/GenBank/DDBJ whole genome shotgun (WGS) entry which is preliminary data.</text>
</comment>
<sequence>MGRPQIYLKDWCLEDGLLKAEFLKKESENPRGLVIRTHQGYSPNFNIYPHFQSGNFYIGILRNGLSIQVTQSCYEKIKAKFRTFKKNDKDKNKIKKQYYLDHKTANFLSKFKEENHFDREEIVIEYLVRKNQSQELQFEHFKKIDQSTIRVQNLKNELANCKNLCAQAENDKLDLQVRINELDDLLARAYALNDFFKETLQEHKIDFHHPIIDDETARKYKFEIRNNLRTHLD</sequence>
<feature type="coiled-coil region" evidence="1">
    <location>
        <begin position="144"/>
        <end position="185"/>
    </location>
</feature>
<evidence type="ECO:0000256" key="1">
    <source>
        <dbReference type="SAM" id="Coils"/>
    </source>
</evidence>
<gene>
    <name evidence="2" type="ORF">D9K80_08230</name>
</gene>
<dbReference type="AlphaFoldDB" id="A0A498D493"/>
<dbReference type="RefSeq" id="WP_121594396.1">
    <property type="nucleotide sequence ID" value="NZ_RCHD01000016.1"/>
</dbReference>
<accession>A0A498D493</accession>